<evidence type="ECO:0008006" key="4">
    <source>
        <dbReference type="Google" id="ProtNLM"/>
    </source>
</evidence>
<sequence>MDRVPDHSTFSKNRHGRFRESDLLRHVFETTLARCMKEGLVGGQGFAVDASLICAVVQKQNSSNPKDWAAREIDPNDAPRAVREYLNTLDDESFGAATTAMPKFTVHADPASQRTAARKGPAFFAYSDNYLIDTEHGIIMDVDASRSNKTAEVGAMRMMLDRTEDRFGVKPDWIAADIAYGSSDNLVWLALKRQILPFTGSTKGRLVRCAAIHAISPGSASTSTRAGSHSSFGAESCLSRPQSGWHQRPITKRALTFPNADETVRS</sequence>
<evidence type="ECO:0000256" key="1">
    <source>
        <dbReference type="SAM" id="MobiDB-lite"/>
    </source>
</evidence>
<name>A0A2T6KBT2_9RHOB</name>
<gene>
    <name evidence="2" type="ORF">C8N45_1109</name>
</gene>
<protein>
    <recommendedName>
        <fullName evidence="4">DDE family transposase</fullName>
    </recommendedName>
</protein>
<organism evidence="2 3">
    <name type="scientific">Yoonia sediminilitoris</name>
    <dbReference type="NCBI Taxonomy" id="1286148"/>
    <lineage>
        <taxon>Bacteria</taxon>
        <taxon>Pseudomonadati</taxon>
        <taxon>Pseudomonadota</taxon>
        <taxon>Alphaproteobacteria</taxon>
        <taxon>Rhodobacterales</taxon>
        <taxon>Paracoccaceae</taxon>
        <taxon>Yoonia</taxon>
    </lineage>
</organism>
<evidence type="ECO:0000313" key="3">
    <source>
        <dbReference type="Proteomes" id="UP000244523"/>
    </source>
</evidence>
<dbReference type="EMBL" id="QBUD01000010">
    <property type="protein sequence ID" value="PUB12370.1"/>
    <property type="molecule type" value="Genomic_DNA"/>
</dbReference>
<dbReference type="Proteomes" id="UP000244523">
    <property type="component" value="Unassembled WGS sequence"/>
</dbReference>
<accession>A0A2T6KBT2</accession>
<proteinExistence type="predicted"/>
<reference evidence="2 3" key="1">
    <citation type="submission" date="2018-04" db="EMBL/GenBank/DDBJ databases">
        <title>Genomic Encyclopedia of Archaeal and Bacterial Type Strains, Phase II (KMG-II): from individual species to whole genera.</title>
        <authorList>
            <person name="Goeker M."/>
        </authorList>
    </citation>
    <scope>NUCLEOTIDE SEQUENCE [LARGE SCALE GENOMIC DNA]</scope>
    <source>
        <strain evidence="2 3">DSM 29955</strain>
    </source>
</reference>
<evidence type="ECO:0000313" key="2">
    <source>
        <dbReference type="EMBL" id="PUB12370.1"/>
    </source>
</evidence>
<feature type="region of interest" description="Disordered" evidence="1">
    <location>
        <begin position="218"/>
        <end position="249"/>
    </location>
</feature>
<keyword evidence="3" id="KW-1185">Reference proteome</keyword>
<feature type="compositionally biased region" description="Polar residues" evidence="1">
    <location>
        <begin position="218"/>
        <end position="245"/>
    </location>
</feature>
<dbReference type="AlphaFoldDB" id="A0A2T6KBT2"/>
<comment type="caution">
    <text evidence="2">The sequence shown here is derived from an EMBL/GenBank/DDBJ whole genome shotgun (WGS) entry which is preliminary data.</text>
</comment>